<dbReference type="PANTHER" id="PTHR42693:SF33">
    <property type="entry name" value="ARYLSULFATASE"/>
    <property type="match status" value="1"/>
</dbReference>
<evidence type="ECO:0000256" key="4">
    <source>
        <dbReference type="ARBA" id="ARBA00022837"/>
    </source>
</evidence>
<organism evidence="7">
    <name type="scientific">Pseudomonas marincola</name>
    <dbReference type="NCBI Taxonomy" id="437900"/>
    <lineage>
        <taxon>Bacteria</taxon>
        <taxon>Pseudomonadati</taxon>
        <taxon>Pseudomonadota</taxon>
        <taxon>Gammaproteobacteria</taxon>
        <taxon>Pseudomonadales</taxon>
        <taxon>Pseudomonadaceae</taxon>
        <taxon>Pseudomonas</taxon>
    </lineage>
</organism>
<dbReference type="InterPro" id="IPR024607">
    <property type="entry name" value="Sulfatase_CS"/>
</dbReference>
<dbReference type="Pfam" id="PF00884">
    <property type="entry name" value="Sulfatase"/>
    <property type="match status" value="1"/>
</dbReference>
<evidence type="ECO:0000259" key="6">
    <source>
        <dbReference type="Pfam" id="PF00884"/>
    </source>
</evidence>
<keyword evidence="5" id="KW-0732">Signal</keyword>
<evidence type="ECO:0000256" key="2">
    <source>
        <dbReference type="ARBA" id="ARBA00022723"/>
    </source>
</evidence>
<reference evidence="7" key="1">
    <citation type="submission" date="2019-02" db="EMBL/GenBank/DDBJ databases">
        <authorList>
            <consortium name="Genoscope - CEA"/>
            <person name="William W."/>
        </authorList>
    </citation>
    <scope>NUCLEOTIDE SEQUENCE [LARGE SCALE GENOMIC DNA]</scope>
    <source>
        <strain evidence="7">YSy11</strain>
    </source>
</reference>
<feature type="chain" id="PRO_5024980015" evidence="5">
    <location>
        <begin position="30"/>
        <end position="574"/>
    </location>
</feature>
<dbReference type="Gene3D" id="3.40.720.10">
    <property type="entry name" value="Alkaline Phosphatase, subunit A"/>
    <property type="match status" value="1"/>
</dbReference>
<keyword evidence="4" id="KW-0106">Calcium</keyword>
<evidence type="ECO:0000256" key="1">
    <source>
        <dbReference type="ARBA" id="ARBA00008779"/>
    </source>
</evidence>
<keyword evidence="2" id="KW-0479">Metal-binding</keyword>
<dbReference type="InterPro" id="IPR050738">
    <property type="entry name" value="Sulfatase"/>
</dbReference>
<dbReference type="AlphaFoldDB" id="A0A653E6A2"/>
<evidence type="ECO:0000256" key="5">
    <source>
        <dbReference type="SAM" id="SignalP"/>
    </source>
</evidence>
<feature type="signal peptide" evidence="5">
    <location>
        <begin position="1"/>
        <end position="29"/>
    </location>
</feature>
<dbReference type="Gene3D" id="3.30.1120.10">
    <property type="match status" value="1"/>
</dbReference>
<dbReference type="GO" id="GO:0004065">
    <property type="term" value="F:arylsulfatase activity"/>
    <property type="evidence" value="ECO:0007669"/>
    <property type="project" value="UniProtKB-EC"/>
</dbReference>
<dbReference type="EMBL" id="LR215729">
    <property type="protein sequence ID" value="VEV98287.1"/>
    <property type="molecule type" value="Genomic_DNA"/>
</dbReference>
<keyword evidence="3 7" id="KW-0378">Hydrolase</keyword>
<dbReference type="RefSeq" id="WP_150548831.1">
    <property type="nucleotide sequence ID" value="NZ_LR215729.2"/>
</dbReference>
<comment type="similarity">
    <text evidence="1">Belongs to the sulfatase family.</text>
</comment>
<dbReference type="GO" id="GO:0046872">
    <property type="term" value="F:metal ion binding"/>
    <property type="evidence" value="ECO:0007669"/>
    <property type="project" value="UniProtKB-KW"/>
</dbReference>
<sequence length="574" mass="63396">MRLADKFCVLKMLTLAASLNVLATLSCQAASVSNDSNKPNIVLIVADDLGYSDLGAFGSEIATPHLDALADSGVQLTNFHAAPTCSPTRSMLLTGTDNHIAGVGTMAETILPEQKGKTGYEGYLTDRVVTFPTLLRESGYHTFMAGKWHLGKTPELSPAARGFERSFALLDGSAHHFTQGGVTPMRPKATYRQDGKEVDLPKSFKYSTDFYTDQLISDIATRKDNKPFFGYLAYTAPHWPLQVPEAYLQRYKGVYDKGYKAIADARLQRLKDKGIIAKDVVSNPGPGLWPVWEDLSATERALEVRRMEIYAAMVTNMDDNVGKLVTYLKDTGEYDNTIFVFLSDNGAEGSGPEDITPVNPKWIRENFDNSLGNIGKQGSFASYGPQWALVSSTPFRMYKTSTYEGGIRTPAFISGPGMRSGEISDTYVSVKDIAPTFLEVASAEQPTDINPNAAKIEGTSALGFLRNSKKSVHNPDDVQCTELFGRVALFKGQWKLAFSNKPWGTGEFELFDMQRDPSEINDLSDEQPQVKTELLKQWSTCQKRNGILWNPQLADKLHYGNEVKKYQTAKDASQ</sequence>
<feature type="domain" description="Sulfatase N-terminal" evidence="6">
    <location>
        <begin position="39"/>
        <end position="441"/>
    </location>
</feature>
<dbReference type="InterPro" id="IPR000917">
    <property type="entry name" value="Sulfatase_N"/>
</dbReference>
<dbReference type="PANTHER" id="PTHR42693">
    <property type="entry name" value="ARYLSULFATASE FAMILY MEMBER"/>
    <property type="match status" value="1"/>
</dbReference>
<dbReference type="PROSITE" id="PS00149">
    <property type="entry name" value="SULFATASE_2"/>
    <property type="match status" value="1"/>
</dbReference>
<dbReference type="PROSITE" id="PS00523">
    <property type="entry name" value="SULFATASE_1"/>
    <property type="match status" value="1"/>
</dbReference>
<name>A0A653E6A2_9PSED</name>
<gene>
    <name evidence="7" type="primary">atsA</name>
    <name evidence="7" type="ORF">PMYSY11_3243</name>
</gene>
<proteinExistence type="inferred from homology"/>
<dbReference type="EC" id="3.1.6.1" evidence="7"/>
<accession>A0A653E6A2</accession>
<evidence type="ECO:0000313" key="7">
    <source>
        <dbReference type="EMBL" id="VEV98287.1"/>
    </source>
</evidence>
<dbReference type="SUPFAM" id="SSF53649">
    <property type="entry name" value="Alkaline phosphatase-like"/>
    <property type="match status" value="1"/>
</dbReference>
<dbReference type="CDD" id="cd16025">
    <property type="entry name" value="PAS_like"/>
    <property type="match status" value="1"/>
</dbReference>
<dbReference type="InterPro" id="IPR017850">
    <property type="entry name" value="Alkaline_phosphatase_core_sf"/>
</dbReference>
<protein>
    <submittedName>
        <fullName evidence="7">Arylsulfatase</fullName>
        <ecNumber evidence="7">3.1.6.1</ecNumber>
    </submittedName>
</protein>
<dbReference type="PROSITE" id="PS51257">
    <property type="entry name" value="PROKAR_LIPOPROTEIN"/>
    <property type="match status" value="1"/>
</dbReference>
<evidence type="ECO:0000256" key="3">
    <source>
        <dbReference type="ARBA" id="ARBA00022801"/>
    </source>
</evidence>